<dbReference type="GO" id="GO:0009374">
    <property type="term" value="F:biotin binding"/>
    <property type="evidence" value="ECO:0007669"/>
    <property type="project" value="InterPro"/>
</dbReference>
<dbReference type="InterPro" id="IPR051764">
    <property type="entry name" value="Avidin/Streptavidin-rel"/>
</dbReference>
<dbReference type="PANTHER" id="PTHR34399">
    <property type="entry name" value="AVIDIN-RELATED"/>
    <property type="match status" value="1"/>
</dbReference>
<evidence type="ECO:0000313" key="6">
    <source>
        <dbReference type="EMBL" id="CAB4001749.1"/>
    </source>
</evidence>
<keyword evidence="7" id="KW-1185">Reference proteome</keyword>
<dbReference type="InterPro" id="IPR005469">
    <property type="entry name" value="Avidin"/>
</dbReference>
<dbReference type="GO" id="GO:0005576">
    <property type="term" value="C:extracellular region"/>
    <property type="evidence" value="ECO:0007669"/>
    <property type="project" value="UniProtKB-SubCell"/>
</dbReference>
<organism evidence="6 7">
    <name type="scientific">Paramuricea clavata</name>
    <name type="common">Red gorgonian</name>
    <name type="synonym">Violescent sea-whip</name>
    <dbReference type="NCBI Taxonomy" id="317549"/>
    <lineage>
        <taxon>Eukaryota</taxon>
        <taxon>Metazoa</taxon>
        <taxon>Cnidaria</taxon>
        <taxon>Anthozoa</taxon>
        <taxon>Octocorallia</taxon>
        <taxon>Malacalcyonacea</taxon>
        <taxon>Plexauridae</taxon>
        <taxon>Paramuricea</taxon>
    </lineage>
</organism>
<evidence type="ECO:0000256" key="4">
    <source>
        <dbReference type="ARBA" id="ARBA00022729"/>
    </source>
</evidence>
<dbReference type="OrthoDB" id="2821340at2759"/>
<reference evidence="6" key="1">
    <citation type="submission" date="2020-04" db="EMBL/GenBank/DDBJ databases">
        <authorList>
            <person name="Alioto T."/>
            <person name="Alioto T."/>
            <person name="Gomez Garrido J."/>
        </authorList>
    </citation>
    <scope>NUCLEOTIDE SEQUENCE</scope>
    <source>
        <strain evidence="6">A484AB</strain>
    </source>
</reference>
<dbReference type="EMBL" id="CACRXK020004169">
    <property type="protein sequence ID" value="CAB4001749.1"/>
    <property type="molecule type" value="Genomic_DNA"/>
</dbReference>
<dbReference type="SUPFAM" id="SSF50876">
    <property type="entry name" value="Avidin/streptavidin"/>
    <property type="match status" value="1"/>
</dbReference>
<dbReference type="AlphaFoldDB" id="A0A7D9E500"/>
<evidence type="ECO:0000256" key="2">
    <source>
        <dbReference type="ARBA" id="ARBA00006297"/>
    </source>
</evidence>
<comment type="similarity">
    <text evidence="2">Belongs to the avidin/streptavidin family.</text>
</comment>
<evidence type="ECO:0000256" key="5">
    <source>
        <dbReference type="ARBA" id="ARBA00023267"/>
    </source>
</evidence>
<evidence type="ECO:0000256" key="1">
    <source>
        <dbReference type="ARBA" id="ARBA00004613"/>
    </source>
</evidence>
<dbReference type="InterPro" id="IPR005468">
    <property type="entry name" value="Avidin/str"/>
</dbReference>
<keyword evidence="4" id="KW-0732">Signal</keyword>
<comment type="caution">
    <text evidence="6">The sequence shown here is derived from an EMBL/GenBank/DDBJ whole genome shotgun (WGS) entry which is preliminary data.</text>
</comment>
<keyword evidence="5" id="KW-0092">Biotin</keyword>
<gene>
    <name evidence="6" type="ORF">PACLA_8A083901</name>
</gene>
<evidence type="ECO:0000256" key="3">
    <source>
        <dbReference type="ARBA" id="ARBA00022525"/>
    </source>
</evidence>
<evidence type="ECO:0000313" key="7">
    <source>
        <dbReference type="Proteomes" id="UP001152795"/>
    </source>
</evidence>
<keyword evidence="3" id="KW-0964">Secreted</keyword>
<comment type="subcellular location">
    <subcellularLocation>
        <location evidence="1">Secreted</location>
    </subcellularLocation>
</comment>
<dbReference type="InterPro" id="IPR036896">
    <property type="entry name" value="Avidin-like_sf"/>
</dbReference>
<dbReference type="Gene3D" id="2.40.128.30">
    <property type="entry name" value="Avidin-like"/>
    <property type="match status" value="1"/>
</dbReference>
<name>A0A7D9E500_PARCT</name>
<dbReference type="PROSITE" id="PS51326">
    <property type="entry name" value="AVIDIN_2"/>
    <property type="match status" value="1"/>
</dbReference>
<accession>A0A7D9E500</accession>
<sequence>MLKIVCAVLLFAAVCSADVVKPCEGVLVDKFLKLPSQWYNELGSTMTLTSLDPFKGNFAGKYKSAVGNAGHEYDLVGKFDTHGGTLGWIVSYQNKYLNAHSTCTWSGHIELSPCKDQRPVILTTWLLTSQTGNKDDWPSTNVGFDTFTEYPPSQEQIEKAKLRRQFSHPKRAFME</sequence>
<dbReference type="PRINTS" id="PR00709">
    <property type="entry name" value="AVIDIN"/>
</dbReference>
<protein>
    <submittedName>
        <fullName evidence="6">Uncharacterized protein</fullName>
    </submittedName>
</protein>
<proteinExistence type="inferred from homology"/>
<dbReference type="PANTHER" id="PTHR34399:SF6">
    <property type="entry name" value="AVIDIN-LIKE"/>
    <property type="match status" value="1"/>
</dbReference>
<dbReference type="Proteomes" id="UP001152795">
    <property type="component" value="Unassembled WGS sequence"/>
</dbReference>
<dbReference type="Pfam" id="PF01382">
    <property type="entry name" value="Avidin"/>
    <property type="match status" value="1"/>
</dbReference>